<name>A0A5M4ATF7_9BACT</name>
<dbReference type="SUPFAM" id="SSF111369">
    <property type="entry name" value="HlyD-like secretion proteins"/>
    <property type="match status" value="1"/>
</dbReference>
<keyword evidence="6" id="KW-1185">Reference proteome</keyword>
<dbReference type="InterPro" id="IPR006143">
    <property type="entry name" value="RND_pump_MFP"/>
</dbReference>
<dbReference type="GO" id="GO:0015679">
    <property type="term" value="P:plasma membrane copper ion transport"/>
    <property type="evidence" value="ECO:0007669"/>
    <property type="project" value="TreeGrafter"/>
</dbReference>
<reference evidence="5 6" key="1">
    <citation type="submission" date="2019-10" db="EMBL/GenBank/DDBJ databases">
        <title>Prolixibacter strains distinguished by the presence of nitrate reductase genes were adept at nitrate-dependent anaerobic corrosion of metallic iron and carbon steel.</title>
        <authorList>
            <person name="Iino T."/>
            <person name="Shono N."/>
            <person name="Ito K."/>
            <person name="Nakamura R."/>
            <person name="Sueoka K."/>
            <person name="Harayama S."/>
            <person name="Ohkuma M."/>
        </authorList>
    </citation>
    <scope>NUCLEOTIDE SEQUENCE [LARGE SCALE GENOMIC DNA]</scope>
    <source>
        <strain evidence="5 6">JCM 13498</strain>
    </source>
</reference>
<feature type="compositionally biased region" description="Polar residues" evidence="3">
    <location>
        <begin position="1"/>
        <end position="10"/>
    </location>
</feature>
<accession>A0A5M4ATF7</accession>
<dbReference type="Proteomes" id="UP000391834">
    <property type="component" value="Unassembled WGS sequence"/>
</dbReference>
<dbReference type="Gene3D" id="1.10.287.470">
    <property type="entry name" value="Helix hairpin bin"/>
    <property type="match status" value="1"/>
</dbReference>
<keyword evidence="2" id="KW-0813">Transport</keyword>
<dbReference type="PANTHER" id="PTHR30097:SF4">
    <property type="entry name" value="SLR6042 PROTEIN"/>
    <property type="match status" value="1"/>
</dbReference>
<dbReference type="GO" id="GO:0060003">
    <property type="term" value="P:copper ion export"/>
    <property type="evidence" value="ECO:0007669"/>
    <property type="project" value="TreeGrafter"/>
</dbReference>
<sequence length="487" mass="54721">MTTACYNTKNHQADKGHEESEAMEKQTFTVFDSQNQYELFVESTPFIQNEEAELLVHVTLLPEYEPLKQGSLKLLNNHQLLATVAQPEVPGIFHVSFTPPKTGLLPLEIEVTDKGIPVLFSLKNVRVFKNETAFHESEEKHHEHGKVIAFSKEEAWKINFAIEPVKEEPFFEIIKTSGEIMPAQGDEIVVTAKHRGTVLLGGTQLLSGEPVKKNEELLTLSASLLDGNLNQDYLKAKAAYDKASRNYERSKQLIEDRLITQTEFRSAEAEFRSAQAVYENISRFHTTQGERIVAPQTGYIKECLVSEGQFVQAGQALMVITQNRKLTLRADVPQKDYVRLPSVFSANFITPYDLQVHSVDNLGGRKITFGKSTLDKTFFTPVYFEVINTENLIPGSYVEVYLKAGSFKNALTIPLSSLMEEQGNFYVFVQKNGEEYLKRYITPGRNDGERLEVLSGLEAGERVVAQGAYRVKLASMSGSAPAHNHNH</sequence>
<dbReference type="Pfam" id="PF25975">
    <property type="entry name" value="CzcB_C"/>
    <property type="match status" value="1"/>
</dbReference>
<comment type="similarity">
    <text evidence="1">Belongs to the membrane fusion protein (MFP) (TC 8.A.1) family.</text>
</comment>
<feature type="domain" description="CzcB-like C-terminal circularly permuted SH3-like" evidence="4">
    <location>
        <begin position="412"/>
        <end position="472"/>
    </location>
</feature>
<dbReference type="PANTHER" id="PTHR30097">
    <property type="entry name" value="CATION EFFLUX SYSTEM PROTEIN CUSB"/>
    <property type="match status" value="1"/>
</dbReference>
<proteinExistence type="inferred from homology"/>
<dbReference type="GO" id="GO:0016020">
    <property type="term" value="C:membrane"/>
    <property type="evidence" value="ECO:0007669"/>
    <property type="project" value="InterPro"/>
</dbReference>
<dbReference type="InterPro" id="IPR051909">
    <property type="entry name" value="MFP_Cation_Efflux"/>
</dbReference>
<evidence type="ECO:0000256" key="3">
    <source>
        <dbReference type="SAM" id="MobiDB-lite"/>
    </source>
</evidence>
<feature type="region of interest" description="Disordered" evidence="3">
    <location>
        <begin position="1"/>
        <end position="20"/>
    </location>
</feature>
<evidence type="ECO:0000313" key="5">
    <source>
        <dbReference type="EMBL" id="GET31210.1"/>
    </source>
</evidence>
<dbReference type="GO" id="GO:0030313">
    <property type="term" value="C:cell envelope"/>
    <property type="evidence" value="ECO:0007669"/>
    <property type="project" value="TreeGrafter"/>
</dbReference>
<dbReference type="Gene3D" id="2.40.30.170">
    <property type="match status" value="1"/>
</dbReference>
<evidence type="ECO:0000256" key="2">
    <source>
        <dbReference type="ARBA" id="ARBA00022448"/>
    </source>
</evidence>
<evidence type="ECO:0000259" key="4">
    <source>
        <dbReference type="Pfam" id="PF25975"/>
    </source>
</evidence>
<dbReference type="GO" id="GO:0022857">
    <property type="term" value="F:transmembrane transporter activity"/>
    <property type="evidence" value="ECO:0007669"/>
    <property type="project" value="InterPro"/>
</dbReference>
<dbReference type="NCBIfam" id="TIGR01730">
    <property type="entry name" value="RND_mfp"/>
    <property type="match status" value="1"/>
</dbReference>
<dbReference type="InterPro" id="IPR058649">
    <property type="entry name" value="CzcB_C"/>
</dbReference>
<dbReference type="Gene3D" id="2.40.420.20">
    <property type="match status" value="1"/>
</dbReference>
<evidence type="ECO:0000313" key="6">
    <source>
        <dbReference type="Proteomes" id="UP000391834"/>
    </source>
</evidence>
<protein>
    <recommendedName>
        <fullName evidence="4">CzcB-like C-terminal circularly permuted SH3-like domain-containing protein</fullName>
    </recommendedName>
</protein>
<feature type="compositionally biased region" description="Basic and acidic residues" evidence="3">
    <location>
        <begin position="11"/>
        <end position="20"/>
    </location>
</feature>
<organism evidence="5 6">
    <name type="scientific">Prolixibacter bellariivorans</name>
    <dbReference type="NCBI Taxonomy" id="314319"/>
    <lineage>
        <taxon>Bacteria</taxon>
        <taxon>Pseudomonadati</taxon>
        <taxon>Bacteroidota</taxon>
        <taxon>Bacteroidia</taxon>
        <taxon>Marinilabiliales</taxon>
        <taxon>Prolixibacteraceae</taxon>
        <taxon>Prolixibacter</taxon>
    </lineage>
</organism>
<evidence type="ECO:0000256" key="1">
    <source>
        <dbReference type="ARBA" id="ARBA00009477"/>
    </source>
</evidence>
<comment type="caution">
    <text evidence="5">The sequence shown here is derived from an EMBL/GenBank/DDBJ whole genome shotgun (WGS) entry which is preliminary data.</text>
</comment>
<gene>
    <name evidence="5" type="ORF">PbJCM13498_00730</name>
</gene>
<dbReference type="Gene3D" id="2.40.50.100">
    <property type="match status" value="1"/>
</dbReference>
<dbReference type="AlphaFoldDB" id="A0A5M4ATF7"/>
<dbReference type="EMBL" id="BLAX01000001">
    <property type="protein sequence ID" value="GET31210.1"/>
    <property type="molecule type" value="Genomic_DNA"/>
</dbReference>